<reference evidence="8 9" key="1">
    <citation type="submission" date="2017-08" db="EMBL/GenBank/DDBJ databases">
        <title>Pleomorphomonas carboxidotrophicus sp. nov., a new mesophilic hydrogenogenic carboxidotroph.</title>
        <authorList>
            <person name="Esquivel-Elizondo S."/>
            <person name="Krajmalnik-Brown R."/>
            <person name="Maldonado J."/>
        </authorList>
    </citation>
    <scope>NUCLEOTIDE SEQUENCE [LARGE SCALE GENOMIC DNA]</scope>
    <source>
        <strain evidence="8 9">SVCO-16</strain>
    </source>
</reference>
<evidence type="ECO:0000256" key="1">
    <source>
        <dbReference type="ARBA" id="ARBA00004429"/>
    </source>
</evidence>
<dbReference type="EMBL" id="NQVN01000023">
    <property type="protein sequence ID" value="PIO96968.1"/>
    <property type="molecule type" value="Genomic_DNA"/>
</dbReference>
<feature type="domain" description="T-SNARE coiled-coil homology" evidence="7">
    <location>
        <begin position="418"/>
        <end position="480"/>
    </location>
</feature>
<dbReference type="Pfam" id="PF00015">
    <property type="entry name" value="MCPsignal"/>
    <property type="match status" value="1"/>
</dbReference>
<keyword evidence="2" id="KW-0997">Cell inner membrane</keyword>
<protein>
    <recommendedName>
        <fullName evidence="10">Methyl-accepting transducer domain-containing protein</fullName>
    </recommendedName>
</protein>
<feature type="domain" description="Methyl-accepting transducer" evidence="6">
    <location>
        <begin position="266"/>
        <end position="495"/>
    </location>
</feature>
<dbReference type="SUPFAM" id="SSF55785">
    <property type="entry name" value="PYP-like sensor domain (PAS domain)"/>
    <property type="match status" value="1"/>
</dbReference>
<comment type="caution">
    <text evidence="8">The sequence shown here is derived from an EMBL/GenBank/DDBJ whole genome shotgun (WGS) entry which is preliminary data.</text>
</comment>
<dbReference type="SMART" id="SM00283">
    <property type="entry name" value="MA"/>
    <property type="match status" value="1"/>
</dbReference>
<dbReference type="PROSITE" id="PS50192">
    <property type="entry name" value="T_SNARE"/>
    <property type="match status" value="1"/>
</dbReference>
<dbReference type="Proteomes" id="UP000231070">
    <property type="component" value="Unassembled WGS sequence"/>
</dbReference>
<comment type="subcellular location">
    <subcellularLocation>
        <location evidence="1">Cell inner membrane</location>
        <topology evidence="1">Multi-pass membrane protein</topology>
    </subcellularLocation>
</comment>
<evidence type="ECO:0000256" key="4">
    <source>
        <dbReference type="ARBA" id="ARBA00029447"/>
    </source>
</evidence>
<evidence type="ECO:0000256" key="5">
    <source>
        <dbReference type="PROSITE-ProRule" id="PRU00284"/>
    </source>
</evidence>
<dbReference type="PROSITE" id="PS50111">
    <property type="entry name" value="CHEMOTAXIS_TRANSDUC_2"/>
    <property type="match status" value="1"/>
</dbReference>
<dbReference type="InterPro" id="IPR035965">
    <property type="entry name" value="PAS-like_dom_sf"/>
</dbReference>
<dbReference type="GO" id="GO:0004888">
    <property type="term" value="F:transmembrane signaling receptor activity"/>
    <property type="evidence" value="ECO:0007669"/>
    <property type="project" value="InterPro"/>
</dbReference>
<accession>A0A2G9WQH3</accession>
<dbReference type="SUPFAM" id="SSF58104">
    <property type="entry name" value="Methyl-accepting chemotaxis protein (MCP) signaling domain"/>
    <property type="match status" value="1"/>
</dbReference>
<dbReference type="InterPro" id="IPR004089">
    <property type="entry name" value="MCPsignal_dom"/>
</dbReference>
<evidence type="ECO:0008006" key="10">
    <source>
        <dbReference type="Google" id="ProtNLM"/>
    </source>
</evidence>
<keyword evidence="2" id="KW-1003">Cell membrane</keyword>
<dbReference type="Gene3D" id="3.30.450.20">
    <property type="entry name" value="PAS domain"/>
    <property type="match status" value="1"/>
</dbReference>
<sequence>MKYLSESKSKNPPRSPGCRCVCRGSIAEIGAAAKRPSGVDRRRVFLMRARIARKNAPGRSGRRLPERKFKSADLAIIPGRNQREDTRLGRLDWEGKTMFGLSGKREKLQPSIAEIVSIAMDSSASGMYVNCLAPEREGLVYANRSFLDGIGYPSLEALRGRPIGTLFADVQYGGQPLPEFVAMVEAAIQQHGKWSGPAIYKTFQGGTFGVLGDVSLAVVEGVPYACAVFRDIANSEANFARNRQLQELTGTFRHGIGGVAETVMESAASLRETAEKLIGQARHTSGETSALASLTDRTAGNVRSVAAATEELSSSIGEIGRQVALSAEVAREASGQAESTTTVVGNLAASAARIGDVIRLIQEIAEQTNLLALNATIEAARAGEAGKGFAVVAAEVKTLANQTARATEDISTQVSGIQDATTETVSAIRTVAATIGRINEISSSIAAAVQQQSDAAREIADNVVQASDGAESISGALKNLETAAHETELAASAVSERSADLSTQSDTLNRQAQGFLEALGNSYQAL</sequence>
<proteinExistence type="inferred from homology"/>
<comment type="similarity">
    <text evidence="4">Belongs to the methyl-accepting chemotaxis (MCP) protein family.</text>
</comment>
<dbReference type="Gene3D" id="1.10.287.950">
    <property type="entry name" value="Methyl-accepting chemotaxis protein"/>
    <property type="match status" value="1"/>
</dbReference>
<keyword evidence="3 5" id="KW-0807">Transducer</keyword>
<name>A0A2G9WQH3_9HYPH</name>
<evidence type="ECO:0000256" key="2">
    <source>
        <dbReference type="ARBA" id="ARBA00022519"/>
    </source>
</evidence>
<evidence type="ECO:0000256" key="3">
    <source>
        <dbReference type="ARBA" id="ARBA00023224"/>
    </source>
</evidence>
<gene>
    <name evidence="8" type="ORF">CJ014_22795</name>
</gene>
<dbReference type="PANTHER" id="PTHR32089">
    <property type="entry name" value="METHYL-ACCEPTING CHEMOTAXIS PROTEIN MCPB"/>
    <property type="match status" value="1"/>
</dbReference>
<dbReference type="GO" id="GO:0006935">
    <property type="term" value="P:chemotaxis"/>
    <property type="evidence" value="ECO:0007669"/>
    <property type="project" value="InterPro"/>
</dbReference>
<organism evidence="8 9">
    <name type="scientific">Pleomorphomonas carboxyditropha</name>
    <dbReference type="NCBI Taxonomy" id="2023338"/>
    <lineage>
        <taxon>Bacteria</taxon>
        <taxon>Pseudomonadati</taxon>
        <taxon>Pseudomonadota</taxon>
        <taxon>Alphaproteobacteria</taxon>
        <taxon>Hyphomicrobiales</taxon>
        <taxon>Pleomorphomonadaceae</taxon>
        <taxon>Pleomorphomonas</taxon>
    </lineage>
</organism>
<dbReference type="PRINTS" id="PR00260">
    <property type="entry name" value="CHEMTRNSDUCR"/>
</dbReference>
<dbReference type="AlphaFoldDB" id="A0A2G9WQH3"/>
<keyword evidence="2" id="KW-0472">Membrane</keyword>
<dbReference type="GO" id="GO:0005886">
    <property type="term" value="C:plasma membrane"/>
    <property type="evidence" value="ECO:0007669"/>
    <property type="project" value="UniProtKB-SubCell"/>
</dbReference>
<evidence type="ECO:0000259" key="7">
    <source>
        <dbReference type="PROSITE" id="PS50192"/>
    </source>
</evidence>
<dbReference type="GO" id="GO:0007165">
    <property type="term" value="P:signal transduction"/>
    <property type="evidence" value="ECO:0007669"/>
    <property type="project" value="UniProtKB-KW"/>
</dbReference>
<evidence type="ECO:0000313" key="9">
    <source>
        <dbReference type="Proteomes" id="UP000231070"/>
    </source>
</evidence>
<evidence type="ECO:0000313" key="8">
    <source>
        <dbReference type="EMBL" id="PIO96968.1"/>
    </source>
</evidence>
<evidence type="ECO:0000259" key="6">
    <source>
        <dbReference type="PROSITE" id="PS50111"/>
    </source>
</evidence>
<dbReference type="PANTHER" id="PTHR32089:SF112">
    <property type="entry name" value="LYSOZYME-LIKE PROTEIN-RELATED"/>
    <property type="match status" value="1"/>
</dbReference>
<dbReference type="InterPro" id="IPR000727">
    <property type="entry name" value="T_SNARE_dom"/>
</dbReference>
<keyword evidence="9" id="KW-1185">Reference proteome</keyword>
<dbReference type="InterPro" id="IPR004090">
    <property type="entry name" value="Chemotax_Me-accpt_rcpt"/>
</dbReference>